<reference evidence="1" key="1">
    <citation type="submission" date="2020-04" db="EMBL/GenBank/DDBJ databases">
        <authorList>
            <person name="Alioto T."/>
            <person name="Alioto T."/>
            <person name="Gomez Garrido J."/>
        </authorList>
    </citation>
    <scope>NUCLEOTIDE SEQUENCE</scope>
    <source>
        <strain evidence="1">A484AB</strain>
    </source>
</reference>
<dbReference type="AlphaFoldDB" id="A0A7D9HQ97"/>
<evidence type="ECO:0000313" key="2">
    <source>
        <dbReference type="Proteomes" id="UP001152795"/>
    </source>
</evidence>
<dbReference type="EMBL" id="CACRXK020001461">
    <property type="protein sequence ID" value="CAB3989296.1"/>
    <property type="molecule type" value="Genomic_DNA"/>
</dbReference>
<sequence>MCEICKGNFKGPGGVATHKRRNEKCKIDEETTKLWIMYVYLTKEIEQANDHINRLLSSGQHNGRKLNKLMTTLTGFCHLVSIMEIEEKGKRVKRLLKKAERNGN</sequence>
<evidence type="ECO:0000313" key="1">
    <source>
        <dbReference type="EMBL" id="CAB3989296.1"/>
    </source>
</evidence>
<accession>A0A7D9HQ97</accession>
<organism evidence="1 2">
    <name type="scientific">Paramuricea clavata</name>
    <name type="common">Red gorgonian</name>
    <name type="synonym">Violescent sea-whip</name>
    <dbReference type="NCBI Taxonomy" id="317549"/>
    <lineage>
        <taxon>Eukaryota</taxon>
        <taxon>Metazoa</taxon>
        <taxon>Cnidaria</taxon>
        <taxon>Anthozoa</taxon>
        <taxon>Octocorallia</taxon>
        <taxon>Malacalcyonacea</taxon>
        <taxon>Plexauridae</taxon>
        <taxon>Paramuricea</taxon>
    </lineage>
</organism>
<gene>
    <name evidence="1" type="ORF">PACLA_8A029362</name>
</gene>
<comment type="caution">
    <text evidence="1">The sequence shown here is derived from an EMBL/GenBank/DDBJ whole genome shotgun (WGS) entry which is preliminary data.</text>
</comment>
<keyword evidence="2" id="KW-1185">Reference proteome</keyword>
<protein>
    <submittedName>
        <fullName evidence="1">Uncharacterized protein</fullName>
    </submittedName>
</protein>
<name>A0A7D9HQ97_PARCT</name>
<dbReference type="Proteomes" id="UP001152795">
    <property type="component" value="Unassembled WGS sequence"/>
</dbReference>
<proteinExistence type="predicted"/>